<dbReference type="RefSeq" id="WP_160064296.1">
    <property type="nucleotide sequence ID" value="NZ_WUYX01000027.1"/>
</dbReference>
<reference evidence="1 2" key="1">
    <citation type="submission" date="2020-01" db="EMBL/GenBank/DDBJ databases">
        <title>Natronorubrum sp. JWXQ-INN 674 isolated from Inner Mongolia Autonomous Region of China.</title>
        <authorList>
            <person name="Xue Q."/>
        </authorList>
    </citation>
    <scope>NUCLEOTIDE SEQUENCE [LARGE SCALE GENOMIC DNA]</scope>
    <source>
        <strain evidence="1 2">JWXQ-INN-674</strain>
    </source>
</reference>
<proteinExistence type="predicted"/>
<comment type="caution">
    <text evidence="1">The sequence shown here is derived from an EMBL/GenBank/DDBJ whole genome shotgun (WGS) entry which is preliminary data.</text>
</comment>
<dbReference type="Proteomes" id="UP000434101">
    <property type="component" value="Unassembled WGS sequence"/>
</dbReference>
<accession>A0A6B0VLR9</accession>
<gene>
    <name evidence="1" type="ORF">GS429_07775</name>
</gene>
<evidence type="ECO:0000313" key="2">
    <source>
        <dbReference type="Proteomes" id="UP000434101"/>
    </source>
</evidence>
<dbReference type="EMBL" id="WUYX01000027">
    <property type="protein sequence ID" value="MXV61956.1"/>
    <property type="molecule type" value="Genomic_DNA"/>
</dbReference>
<dbReference type="OrthoDB" id="160524at2157"/>
<dbReference type="AlphaFoldDB" id="A0A6B0VLR9"/>
<evidence type="ECO:0000313" key="1">
    <source>
        <dbReference type="EMBL" id="MXV61956.1"/>
    </source>
</evidence>
<keyword evidence="2" id="KW-1185">Reference proteome</keyword>
<sequence>MVDSDENHRTIAACEQCGSLYAALKIGDDQFRPIGRRDGCECGSMAFTPVDDGVSDVSLEDDTDEE</sequence>
<protein>
    <submittedName>
        <fullName evidence="1">Uncharacterized protein</fullName>
    </submittedName>
</protein>
<organism evidence="1 2">
    <name type="scientific">Natronorubrum halalkaliphilum</name>
    <dbReference type="NCBI Taxonomy" id="2691917"/>
    <lineage>
        <taxon>Archaea</taxon>
        <taxon>Methanobacteriati</taxon>
        <taxon>Methanobacteriota</taxon>
        <taxon>Stenosarchaea group</taxon>
        <taxon>Halobacteria</taxon>
        <taxon>Halobacteriales</taxon>
        <taxon>Natrialbaceae</taxon>
        <taxon>Natronorubrum</taxon>
    </lineage>
</organism>
<name>A0A6B0VLR9_9EURY</name>